<dbReference type="Gene3D" id="3.90.1580.10">
    <property type="entry name" value="paralog of FGE (formylglycine-generating enzyme)"/>
    <property type="match status" value="1"/>
</dbReference>
<dbReference type="InterPro" id="IPR016187">
    <property type="entry name" value="CTDL_fold"/>
</dbReference>
<gene>
    <name evidence="2" type="ORF">S12H4_29495</name>
</gene>
<feature type="domain" description="Sulfatase-modifying factor enzyme-like" evidence="1">
    <location>
        <begin position="26"/>
        <end position="239"/>
    </location>
</feature>
<dbReference type="AlphaFoldDB" id="X1U2K3"/>
<sequence length="250" mass="29672">QMGDTLSYVRFPNPDGFRYEFFAINFRDAPLHSVYLDSFYIDKYEVTNRQYKRFCDETNHPYPKNPHWDVNYFLGKSDYPVLFVDWYDAVAYARWVGKRLPTEAEWEKAARGTDCRFWPFGNRWILGAFNYYDRKEDTLSETGVIDGYTHTAPVGSFPRDRSPYGAMDMAGNLFEWCFEWYKEDYYKESPYRNPMGADTGRVKSKRGGSWLHHYSWGACIHRYYQNPKKAYDAVGFRCLLDINTYHKASP</sequence>
<feature type="non-terminal residue" evidence="2">
    <location>
        <position position="1"/>
    </location>
</feature>
<reference evidence="2" key="1">
    <citation type="journal article" date="2014" name="Front. Microbiol.">
        <title>High frequency of phylogenetically diverse reductive dehalogenase-homologous genes in deep subseafloor sedimentary metagenomes.</title>
        <authorList>
            <person name="Kawai M."/>
            <person name="Futagami T."/>
            <person name="Toyoda A."/>
            <person name="Takaki Y."/>
            <person name="Nishi S."/>
            <person name="Hori S."/>
            <person name="Arai W."/>
            <person name="Tsubouchi T."/>
            <person name="Morono Y."/>
            <person name="Uchiyama I."/>
            <person name="Ito T."/>
            <person name="Fujiyama A."/>
            <person name="Inagaki F."/>
            <person name="Takami H."/>
        </authorList>
    </citation>
    <scope>NUCLEOTIDE SEQUENCE</scope>
    <source>
        <strain evidence="2">Expedition CK06-06</strain>
    </source>
</reference>
<dbReference type="PANTHER" id="PTHR23150:SF19">
    <property type="entry name" value="FORMYLGLYCINE-GENERATING ENZYME"/>
    <property type="match status" value="1"/>
</dbReference>
<evidence type="ECO:0000313" key="2">
    <source>
        <dbReference type="EMBL" id="GAI97861.1"/>
    </source>
</evidence>
<protein>
    <recommendedName>
        <fullName evidence="1">Sulfatase-modifying factor enzyme-like domain-containing protein</fullName>
    </recommendedName>
</protein>
<dbReference type="InterPro" id="IPR051043">
    <property type="entry name" value="Sulfatase_Mod_Factor_Kinase"/>
</dbReference>
<dbReference type="Pfam" id="PF03781">
    <property type="entry name" value="FGE-sulfatase"/>
    <property type="match status" value="1"/>
</dbReference>
<comment type="caution">
    <text evidence="2">The sequence shown here is derived from an EMBL/GenBank/DDBJ whole genome shotgun (WGS) entry which is preliminary data.</text>
</comment>
<dbReference type="SUPFAM" id="SSF56436">
    <property type="entry name" value="C-type lectin-like"/>
    <property type="match status" value="1"/>
</dbReference>
<proteinExistence type="predicted"/>
<dbReference type="InterPro" id="IPR005532">
    <property type="entry name" value="SUMF_dom"/>
</dbReference>
<evidence type="ECO:0000259" key="1">
    <source>
        <dbReference type="Pfam" id="PF03781"/>
    </source>
</evidence>
<dbReference type="EMBL" id="BARW01017018">
    <property type="protein sequence ID" value="GAI97861.1"/>
    <property type="molecule type" value="Genomic_DNA"/>
</dbReference>
<dbReference type="InterPro" id="IPR042095">
    <property type="entry name" value="SUMF_sf"/>
</dbReference>
<accession>X1U2K3</accession>
<dbReference type="GO" id="GO:0120147">
    <property type="term" value="F:formylglycine-generating oxidase activity"/>
    <property type="evidence" value="ECO:0007669"/>
    <property type="project" value="TreeGrafter"/>
</dbReference>
<dbReference type="PANTHER" id="PTHR23150">
    <property type="entry name" value="SULFATASE MODIFYING FACTOR 1, 2"/>
    <property type="match status" value="1"/>
</dbReference>
<name>X1U2K3_9ZZZZ</name>
<organism evidence="2">
    <name type="scientific">marine sediment metagenome</name>
    <dbReference type="NCBI Taxonomy" id="412755"/>
    <lineage>
        <taxon>unclassified sequences</taxon>
        <taxon>metagenomes</taxon>
        <taxon>ecological metagenomes</taxon>
    </lineage>
</organism>